<evidence type="ECO:0000256" key="1">
    <source>
        <dbReference type="SAM" id="Coils"/>
    </source>
</evidence>
<protein>
    <submittedName>
        <fullName evidence="3 4">Uncharacterized protein</fullName>
    </submittedName>
</protein>
<dbReference type="EnsemblProtists" id="EKX31034">
    <property type="protein sequence ID" value="EKX31034"/>
    <property type="gene ID" value="GUITHDRAFT_149533"/>
</dbReference>
<dbReference type="AlphaFoldDB" id="L1I566"/>
<dbReference type="EMBL" id="JH993386">
    <property type="protein sequence ID" value="EKX31034.1"/>
    <property type="molecule type" value="Genomic_DNA"/>
</dbReference>
<feature type="region of interest" description="Disordered" evidence="2">
    <location>
        <begin position="453"/>
        <end position="476"/>
    </location>
</feature>
<dbReference type="KEGG" id="gtt:GUITHDRAFT_149533"/>
<feature type="region of interest" description="Disordered" evidence="2">
    <location>
        <begin position="169"/>
        <end position="207"/>
    </location>
</feature>
<evidence type="ECO:0000313" key="5">
    <source>
        <dbReference type="Proteomes" id="UP000011087"/>
    </source>
</evidence>
<dbReference type="Proteomes" id="UP000011087">
    <property type="component" value="Unassembled WGS sequence"/>
</dbReference>
<feature type="compositionally biased region" description="Polar residues" evidence="2">
    <location>
        <begin position="169"/>
        <end position="182"/>
    </location>
</feature>
<name>L1I566_GUITC</name>
<evidence type="ECO:0000256" key="2">
    <source>
        <dbReference type="SAM" id="MobiDB-lite"/>
    </source>
</evidence>
<keyword evidence="5" id="KW-1185">Reference proteome</keyword>
<reference evidence="3 5" key="1">
    <citation type="journal article" date="2012" name="Nature">
        <title>Algal genomes reveal evolutionary mosaicism and the fate of nucleomorphs.</title>
        <authorList>
            <consortium name="DOE Joint Genome Institute"/>
            <person name="Curtis B.A."/>
            <person name="Tanifuji G."/>
            <person name="Burki F."/>
            <person name="Gruber A."/>
            <person name="Irimia M."/>
            <person name="Maruyama S."/>
            <person name="Arias M.C."/>
            <person name="Ball S.G."/>
            <person name="Gile G.H."/>
            <person name="Hirakawa Y."/>
            <person name="Hopkins J.F."/>
            <person name="Kuo A."/>
            <person name="Rensing S.A."/>
            <person name="Schmutz J."/>
            <person name="Symeonidi A."/>
            <person name="Elias M."/>
            <person name="Eveleigh R.J."/>
            <person name="Herman E.K."/>
            <person name="Klute M.J."/>
            <person name="Nakayama T."/>
            <person name="Obornik M."/>
            <person name="Reyes-Prieto A."/>
            <person name="Armbrust E.V."/>
            <person name="Aves S.J."/>
            <person name="Beiko R.G."/>
            <person name="Coutinho P."/>
            <person name="Dacks J.B."/>
            <person name="Durnford D.G."/>
            <person name="Fast N.M."/>
            <person name="Green B.R."/>
            <person name="Grisdale C.J."/>
            <person name="Hempel F."/>
            <person name="Henrissat B."/>
            <person name="Hoppner M.P."/>
            <person name="Ishida K."/>
            <person name="Kim E."/>
            <person name="Koreny L."/>
            <person name="Kroth P.G."/>
            <person name="Liu Y."/>
            <person name="Malik S.B."/>
            <person name="Maier U.G."/>
            <person name="McRose D."/>
            <person name="Mock T."/>
            <person name="Neilson J.A."/>
            <person name="Onodera N.T."/>
            <person name="Poole A.M."/>
            <person name="Pritham E.J."/>
            <person name="Richards T.A."/>
            <person name="Rocap G."/>
            <person name="Roy S.W."/>
            <person name="Sarai C."/>
            <person name="Schaack S."/>
            <person name="Shirato S."/>
            <person name="Slamovits C.H."/>
            <person name="Spencer D.F."/>
            <person name="Suzuki S."/>
            <person name="Worden A.Z."/>
            <person name="Zauner S."/>
            <person name="Barry K."/>
            <person name="Bell C."/>
            <person name="Bharti A.K."/>
            <person name="Crow J.A."/>
            <person name="Grimwood J."/>
            <person name="Kramer R."/>
            <person name="Lindquist E."/>
            <person name="Lucas S."/>
            <person name="Salamov A."/>
            <person name="McFadden G.I."/>
            <person name="Lane C.E."/>
            <person name="Keeling P.J."/>
            <person name="Gray M.W."/>
            <person name="Grigoriev I.V."/>
            <person name="Archibald J.M."/>
        </authorList>
    </citation>
    <scope>NUCLEOTIDE SEQUENCE</scope>
    <source>
        <strain evidence="3 5">CCMP2712</strain>
    </source>
</reference>
<dbReference type="RefSeq" id="XP_005818014.1">
    <property type="nucleotide sequence ID" value="XM_005817957.1"/>
</dbReference>
<gene>
    <name evidence="3" type="ORF">GUITHDRAFT_149533</name>
</gene>
<reference evidence="5" key="2">
    <citation type="submission" date="2012-11" db="EMBL/GenBank/DDBJ databases">
        <authorList>
            <person name="Kuo A."/>
            <person name="Curtis B.A."/>
            <person name="Tanifuji G."/>
            <person name="Burki F."/>
            <person name="Gruber A."/>
            <person name="Irimia M."/>
            <person name="Maruyama S."/>
            <person name="Arias M.C."/>
            <person name="Ball S.G."/>
            <person name="Gile G.H."/>
            <person name="Hirakawa Y."/>
            <person name="Hopkins J.F."/>
            <person name="Rensing S.A."/>
            <person name="Schmutz J."/>
            <person name="Symeonidi A."/>
            <person name="Elias M."/>
            <person name="Eveleigh R.J."/>
            <person name="Herman E.K."/>
            <person name="Klute M.J."/>
            <person name="Nakayama T."/>
            <person name="Obornik M."/>
            <person name="Reyes-Prieto A."/>
            <person name="Armbrust E.V."/>
            <person name="Aves S.J."/>
            <person name="Beiko R.G."/>
            <person name="Coutinho P."/>
            <person name="Dacks J.B."/>
            <person name="Durnford D.G."/>
            <person name="Fast N.M."/>
            <person name="Green B.R."/>
            <person name="Grisdale C."/>
            <person name="Hempe F."/>
            <person name="Henrissat B."/>
            <person name="Hoppner M.P."/>
            <person name="Ishida K.-I."/>
            <person name="Kim E."/>
            <person name="Koreny L."/>
            <person name="Kroth P.G."/>
            <person name="Liu Y."/>
            <person name="Malik S.-B."/>
            <person name="Maier U.G."/>
            <person name="McRose D."/>
            <person name="Mock T."/>
            <person name="Neilson J.A."/>
            <person name="Onodera N.T."/>
            <person name="Poole A.M."/>
            <person name="Pritham E.J."/>
            <person name="Richards T.A."/>
            <person name="Rocap G."/>
            <person name="Roy S.W."/>
            <person name="Sarai C."/>
            <person name="Schaack S."/>
            <person name="Shirato S."/>
            <person name="Slamovits C.H."/>
            <person name="Spencer D.F."/>
            <person name="Suzuki S."/>
            <person name="Worden A.Z."/>
            <person name="Zauner S."/>
            <person name="Barry K."/>
            <person name="Bell C."/>
            <person name="Bharti A.K."/>
            <person name="Crow J.A."/>
            <person name="Grimwood J."/>
            <person name="Kramer R."/>
            <person name="Lindquist E."/>
            <person name="Lucas S."/>
            <person name="Salamov A."/>
            <person name="McFadden G.I."/>
            <person name="Lane C.E."/>
            <person name="Keeling P.J."/>
            <person name="Gray M.W."/>
            <person name="Grigoriev I.V."/>
            <person name="Archibald J.M."/>
        </authorList>
    </citation>
    <scope>NUCLEOTIDE SEQUENCE</scope>
    <source>
        <strain evidence="5">CCMP2712</strain>
    </source>
</reference>
<evidence type="ECO:0000313" key="3">
    <source>
        <dbReference type="EMBL" id="EKX31034.1"/>
    </source>
</evidence>
<feature type="coiled-coil region" evidence="1">
    <location>
        <begin position="11"/>
        <end position="56"/>
    </location>
</feature>
<reference evidence="4" key="3">
    <citation type="submission" date="2016-03" db="UniProtKB">
        <authorList>
            <consortium name="EnsemblProtists"/>
        </authorList>
    </citation>
    <scope>IDENTIFICATION</scope>
</reference>
<evidence type="ECO:0000313" key="4">
    <source>
        <dbReference type="EnsemblProtists" id="EKX31034"/>
    </source>
</evidence>
<feature type="coiled-coil region" evidence="1">
    <location>
        <begin position="215"/>
        <end position="257"/>
    </location>
</feature>
<dbReference type="GeneID" id="17287756"/>
<feature type="compositionally biased region" description="Basic and acidic residues" evidence="2">
    <location>
        <begin position="461"/>
        <end position="473"/>
    </location>
</feature>
<keyword evidence="1" id="KW-0175">Coiled coil</keyword>
<accession>L1I566</accession>
<organism evidence="3">
    <name type="scientific">Guillardia theta (strain CCMP2712)</name>
    <name type="common">Cryptophyte</name>
    <dbReference type="NCBI Taxonomy" id="905079"/>
    <lineage>
        <taxon>Eukaryota</taxon>
        <taxon>Cryptophyceae</taxon>
        <taxon>Pyrenomonadales</taxon>
        <taxon>Geminigeraceae</taxon>
        <taxon>Guillardia</taxon>
    </lineage>
</organism>
<proteinExistence type="predicted"/>
<dbReference type="PaxDb" id="55529-EKX31034"/>
<sequence length="570" mass="64922">MPEVLIDDAPLRRKMEEMHKATQDLQKKNDEVVFLLQREKAEREQIEKEIRELHRSLGNSNSSPASLSDQDVKALLMPMLEIKFAQLKDELLAELKHATVTNLESVMTQVEPVLEENTNTVSSVREEISQHLLSVQYLQHEYERLIAGSSINDMRSSIQQLGEAVELLQQTAQHPQSTSSEVQVDGPNMAEVSTSPAPRGKSASPVDGDAIWTRLEEIAEQQERMRREMEELASSSQAELSQQIERIAQTQNVLEEKLRAMDSSMAENAQVTEMTSKEFLSALEMLKEKISSTTKLLTSSPIANPVREVSTYVHMPPNPTQMQQISQTLKTHNAELQILFRTMVKMEKDLDSKAQQEELEDKVDRSYVRSILQDVFSQVQQSMDRVRGFATGEEASDEIQELWRAFKSLHQTMTKKADKGFVSGIMREVLEEQSKAAFLNAVGYTKDVYLLKPPQSSPARRAPEEPETKDKPAHRNLPMPAYVSERVKGTDGRFYHGVSDKVPLDVRLLLRRKQHLRDRSDNIPKILRIPFPPPVDLPYFCDQHCRALVTEGRKPEMTPEAKRLLMMNTN</sequence>
<dbReference type="HOGENOM" id="CLU_478572_0_0_1"/>